<organism evidence="1 2">
    <name type="scientific">Saccharopolyspora gregorii</name>
    <dbReference type="NCBI Taxonomy" id="33914"/>
    <lineage>
        <taxon>Bacteria</taxon>
        <taxon>Bacillati</taxon>
        <taxon>Actinomycetota</taxon>
        <taxon>Actinomycetes</taxon>
        <taxon>Pseudonocardiales</taxon>
        <taxon>Pseudonocardiaceae</taxon>
        <taxon>Saccharopolyspora</taxon>
    </lineage>
</organism>
<proteinExistence type="predicted"/>
<accession>A0ABP6RXX3</accession>
<dbReference type="EMBL" id="BAAAYK010000038">
    <property type="protein sequence ID" value="GAA3363055.1"/>
    <property type="molecule type" value="Genomic_DNA"/>
</dbReference>
<reference evidence="2" key="1">
    <citation type="journal article" date="2019" name="Int. J. Syst. Evol. Microbiol.">
        <title>The Global Catalogue of Microorganisms (GCM) 10K type strain sequencing project: providing services to taxonomists for standard genome sequencing and annotation.</title>
        <authorList>
            <consortium name="The Broad Institute Genomics Platform"/>
            <consortium name="The Broad Institute Genome Sequencing Center for Infectious Disease"/>
            <person name="Wu L."/>
            <person name="Ma J."/>
        </authorList>
    </citation>
    <scope>NUCLEOTIDE SEQUENCE [LARGE SCALE GENOMIC DNA]</scope>
    <source>
        <strain evidence="2">JCM 9687</strain>
    </source>
</reference>
<gene>
    <name evidence="1" type="ORF">GCM10020366_53460</name>
</gene>
<evidence type="ECO:0000313" key="2">
    <source>
        <dbReference type="Proteomes" id="UP001500483"/>
    </source>
</evidence>
<keyword evidence="2" id="KW-1185">Reference proteome</keyword>
<sequence length="57" mass="6145">MFAISLKKGKQLTQYTLFAFSQVALAQTVRLLEAWCVKVEVIGIEAEEAAGSLNSAA</sequence>
<evidence type="ECO:0000313" key="1">
    <source>
        <dbReference type="EMBL" id="GAA3363055.1"/>
    </source>
</evidence>
<name>A0ABP6RXX3_9PSEU</name>
<protein>
    <submittedName>
        <fullName evidence="1">Uncharacterized protein</fullName>
    </submittedName>
</protein>
<comment type="caution">
    <text evidence="1">The sequence shown here is derived from an EMBL/GenBank/DDBJ whole genome shotgun (WGS) entry which is preliminary data.</text>
</comment>
<dbReference type="Proteomes" id="UP001500483">
    <property type="component" value="Unassembled WGS sequence"/>
</dbReference>